<sequence>MVQETRTAKPVFVAIHLPRVIEGTLIDYAAGSACFWAIRKALLPFPVAFLGSIAGPMAIRLAIHHIRERNKSRAAASRRKLISPQYP</sequence>
<feature type="transmembrane region" description="Helical" evidence="1">
    <location>
        <begin position="45"/>
        <end position="63"/>
    </location>
</feature>
<dbReference type="Proteomes" id="UP000293568">
    <property type="component" value="Chromosome"/>
</dbReference>
<dbReference type="EMBL" id="CP035492">
    <property type="protein sequence ID" value="QAY65326.1"/>
    <property type="molecule type" value="Genomic_DNA"/>
</dbReference>
<gene>
    <name evidence="2" type="ORF">ET464_01940</name>
</gene>
<keyword evidence="3" id="KW-1185">Reference proteome</keyword>
<evidence type="ECO:0000313" key="3">
    <source>
        <dbReference type="Proteomes" id="UP000293568"/>
    </source>
</evidence>
<dbReference type="AlphaFoldDB" id="A0A4P6ES04"/>
<dbReference type="KEGG" id="pprt:ET464_01940"/>
<name>A0A4P6ES04_9BACL</name>
<evidence type="ECO:0000256" key="1">
    <source>
        <dbReference type="SAM" id="Phobius"/>
    </source>
</evidence>
<accession>A0A4P6ES04</accession>
<proteinExistence type="predicted"/>
<protein>
    <submittedName>
        <fullName evidence="2">Uncharacterized protein</fullName>
    </submittedName>
</protein>
<keyword evidence="1" id="KW-0472">Membrane</keyword>
<keyword evidence="1" id="KW-1133">Transmembrane helix</keyword>
<organism evidence="2 3">
    <name type="scientific">Paenibacillus protaetiae</name>
    <dbReference type="NCBI Taxonomy" id="2509456"/>
    <lineage>
        <taxon>Bacteria</taxon>
        <taxon>Bacillati</taxon>
        <taxon>Bacillota</taxon>
        <taxon>Bacilli</taxon>
        <taxon>Bacillales</taxon>
        <taxon>Paenibacillaceae</taxon>
        <taxon>Paenibacillus</taxon>
    </lineage>
</organism>
<evidence type="ECO:0000313" key="2">
    <source>
        <dbReference type="EMBL" id="QAY65326.1"/>
    </source>
</evidence>
<reference evidence="2 3" key="1">
    <citation type="submission" date="2019-01" db="EMBL/GenBank/DDBJ databases">
        <title>Genome sequencing of strain FW100M-2.</title>
        <authorList>
            <person name="Heo J."/>
            <person name="Kim S.-J."/>
            <person name="Kim J.-S."/>
            <person name="Hong S.-B."/>
            <person name="Kwon S.-W."/>
        </authorList>
    </citation>
    <scope>NUCLEOTIDE SEQUENCE [LARGE SCALE GENOMIC DNA]</scope>
    <source>
        <strain evidence="2 3">FW100M-2</strain>
    </source>
</reference>
<keyword evidence="1" id="KW-0812">Transmembrane</keyword>
<dbReference type="RefSeq" id="WP_129437785.1">
    <property type="nucleotide sequence ID" value="NZ_CP035492.1"/>
</dbReference>